<evidence type="ECO:0000259" key="1">
    <source>
        <dbReference type="Pfam" id="PF00534"/>
    </source>
</evidence>
<name>A0ABW9F406_9FIRM</name>
<dbReference type="GO" id="GO:0016757">
    <property type="term" value="F:glycosyltransferase activity"/>
    <property type="evidence" value="ECO:0007669"/>
    <property type="project" value="UniProtKB-KW"/>
</dbReference>
<keyword evidence="3" id="KW-0328">Glycosyltransferase</keyword>
<feature type="domain" description="Glycosyltransferase subfamily 4-like N-terminal" evidence="2">
    <location>
        <begin position="15"/>
        <end position="118"/>
    </location>
</feature>
<proteinExistence type="predicted"/>
<evidence type="ECO:0000313" key="4">
    <source>
        <dbReference type="Proteomes" id="UP001629536"/>
    </source>
</evidence>
<comment type="caution">
    <text evidence="3">The sequence shown here is derived from an EMBL/GenBank/DDBJ whole genome shotgun (WGS) entry which is preliminary data.</text>
</comment>
<dbReference type="EC" id="2.4.-.-" evidence="3"/>
<dbReference type="Proteomes" id="UP001629536">
    <property type="component" value="Unassembled WGS sequence"/>
</dbReference>
<dbReference type="InterPro" id="IPR028098">
    <property type="entry name" value="Glyco_trans_4-like_N"/>
</dbReference>
<dbReference type="PANTHER" id="PTHR12526:SF630">
    <property type="entry name" value="GLYCOSYLTRANSFERASE"/>
    <property type="match status" value="1"/>
</dbReference>
<dbReference type="Gene3D" id="3.40.50.2000">
    <property type="entry name" value="Glycogen Phosphorylase B"/>
    <property type="match status" value="2"/>
</dbReference>
<sequence length="360" mass="41355">MNILFTGFTSTKGGKETFIFSIIKSLPKNINIYILGEDGKKLAYEEELNNLGCKIIKIKPRNFGLINYIKSLVKIYKNIKFDVVWAHKTSLSSCEDAILAKILKVKKVIMHSHSSNNMGGKFTYIMHKINKVFVKYYSDLLLSCSEEASKWFYGKKESTIINNSFEVDKYIFNEELRRKIREKYFICDNELVVGHIGRFGPEKNHKKIVNVFYELLKIKKDAKLFLIGDGELRDEIESKAKELDIHEKIVFFGSIDNVFEILQAMDVFIFPSLFEGLPYALLEAQASGLYALASDTVSKESNVTGKIIYENLEADDLSWAKKLIELSNNDRNNNSVNILKEKGFDTKTNINYILENIIKI</sequence>
<accession>A0ABW9F406</accession>
<dbReference type="EMBL" id="JBFNFH010000001">
    <property type="protein sequence ID" value="MFM1524182.1"/>
    <property type="molecule type" value="Genomic_DNA"/>
</dbReference>
<dbReference type="PANTHER" id="PTHR12526">
    <property type="entry name" value="GLYCOSYLTRANSFERASE"/>
    <property type="match status" value="1"/>
</dbReference>
<organism evidence="3 4">
    <name type="scientific">Helcococcus bovis</name>
    <dbReference type="NCBI Taxonomy" id="3153252"/>
    <lineage>
        <taxon>Bacteria</taxon>
        <taxon>Bacillati</taxon>
        <taxon>Bacillota</taxon>
        <taxon>Tissierellia</taxon>
        <taxon>Tissierellales</taxon>
        <taxon>Peptoniphilaceae</taxon>
        <taxon>Helcococcus</taxon>
    </lineage>
</organism>
<evidence type="ECO:0000313" key="3">
    <source>
        <dbReference type="EMBL" id="MFM1524182.1"/>
    </source>
</evidence>
<dbReference type="RefSeq" id="WP_408126101.1">
    <property type="nucleotide sequence ID" value="NZ_JBFNFH010000001.1"/>
</dbReference>
<protein>
    <submittedName>
        <fullName evidence="3">Glycosyltransferase</fullName>
        <ecNumber evidence="3">2.4.-.-</ecNumber>
    </submittedName>
</protein>
<feature type="domain" description="Glycosyl transferase family 1" evidence="1">
    <location>
        <begin position="178"/>
        <end position="332"/>
    </location>
</feature>
<dbReference type="Pfam" id="PF00534">
    <property type="entry name" value="Glycos_transf_1"/>
    <property type="match status" value="1"/>
</dbReference>
<evidence type="ECO:0000259" key="2">
    <source>
        <dbReference type="Pfam" id="PF13477"/>
    </source>
</evidence>
<dbReference type="Pfam" id="PF13477">
    <property type="entry name" value="Glyco_trans_4_2"/>
    <property type="match status" value="1"/>
</dbReference>
<gene>
    <name evidence="3" type="ORF">ABGF40_00670</name>
</gene>
<reference evidence="3 4" key="1">
    <citation type="journal article" date="2024" name="Front. Microbiol.">
        <title>Pangenomic and biochemical analyses of Helcococcus ovis reveal widespread tetracycline resistance and a novel bacterial species, Helcococcus bovis.</title>
        <authorList>
            <person name="Cunha F."/>
            <person name="Zhai Y."/>
            <person name="Casaro S."/>
            <person name="Jones K.L."/>
            <person name="Hernandez M."/>
            <person name="Bisinotto R.S."/>
            <person name="Kariyawasam S."/>
            <person name="Brown M.B."/>
            <person name="Phillips A."/>
            <person name="Jeong K.C."/>
            <person name="Galvao K.N."/>
        </authorList>
    </citation>
    <scope>NUCLEOTIDE SEQUENCE [LARGE SCALE GENOMIC DNA]</scope>
    <source>
        <strain evidence="3 4">KG197</strain>
    </source>
</reference>
<keyword evidence="4" id="KW-1185">Reference proteome</keyword>
<keyword evidence="3" id="KW-0808">Transferase</keyword>
<dbReference type="SUPFAM" id="SSF53756">
    <property type="entry name" value="UDP-Glycosyltransferase/glycogen phosphorylase"/>
    <property type="match status" value="1"/>
</dbReference>
<dbReference type="InterPro" id="IPR001296">
    <property type="entry name" value="Glyco_trans_1"/>
</dbReference>